<keyword evidence="2" id="KW-1185">Reference proteome</keyword>
<protein>
    <submittedName>
        <fullName evidence="1">Uncharacterized protein</fullName>
    </submittedName>
</protein>
<proteinExistence type="predicted"/>
<evidence type="ECO:0000313" key="2">
    <source>
        <dbReference type="Proteomes" id="UP000077069"/>
    </source>
</evidence>
<dbReference type="InParanoid" id="A0A177CWC5"/>
<dbReference type="AlphaFoldDB" id="A0A177CWC5"/>
<dbReference type="Proteomes" id="UP000077069">
    <property type="component" value="Unassembled WGS sequence"/>
</dbReference>
<dbReference type="EMBL" id="KV441548">
    <property type="protein sequence ID" value="OAG11338.1"/>
    <property type="molecule type" value="Genomic_DNA"/>
</dbReference>
<dbReference type="GeneID" id="28760578"/>
<dbReference type="OrthoDB" id="10561730at2759"/>
<reference evidence="1 2" key="1">
    <citation type="submission" date="2016-05" db="EMBL/GenBank/DDBJ databases">
        <title>Comparative analysis of secretome profiles of manganese(II)-oxidizing ascomycete fungi.</title>
        <authorList>
            <consortium name="DOE Joint Genome Institute"/>
            <person name="Zeiner C.A."/>
            <person name="Purvine S.O."/>
            <person name="Zink E.M."/>
            <person name="Wu S."/>
            <person name="Pasa-Tolic L."/>
            <person name="Chaput D.L."/>
            <person name="Haridas S."/>
            <person name="Grigoriev I.V."/>
            <person name="Santelli C.M."/>
            <person name="Hansel C.M."/>
        </authorList>
    </citation>
    <scope>NUCLEOTIDE SEQUENCE [LARGE SCALE GENOMIC DNA]</scope>
    <source>
        <strain evidence="1 2">AP3s5-JAC2a</strain>
    </source>
</reference>
<sequence length="130" mass="13861">MRTGSSTRSASHSTKARANRSCRQPYLLVSAVCIVSLRLDKASDGCMGRIIVPAFPMDCNTEPRAGALVLLVILDRDQTTITEAIACDECGPRLAGCQATCVAKSSQRSQYGSASAVFSKDLQRSAYPSN</sequence>
<gene>
    <name evidence="1" type="ORF">CC84DRAFT_1158886</name>
</gene>
<organism evidence="1 2">
    <name type="scientific">Paraphaeosphaeria sporulosa</name>
    <dbReference type="NCBI Taxonomy" id="1460663"/>
    <lineage>
        <taxon>Eukaryota</taxon>
        <taxon>Fungi</taxon>
        <taxon>Dikarya</taxon>
        <taxon>Ascomycota</taxon>
        <taxon>Pezizomycotina</taxon>
        <taxon>Dothideomycetes</taxon>
        <taxon>Pleosporomycetidae</taxon>
        <taxon>Pleosporales</taxon>
        <taxon>Massarineae</taxon>
        <taxon>Didymosphaeriaceae</taxon>
        <taxon>Paraphaeosphaeria</taxon>
    </lineage>
</organism>
<evidence type="ECO:0000313" key="1">
    <source>
        <dbReference type="EMBL" id="OAG11338.1"/>
    </source>
</evidence>
<dbReference type="RefSeq" id="XP_018041703.1">
    <property type="nucleotide sequence ID" value="XM_018177092.1"/>
</dbReference>
<accession>A0A177CWC5</accession>
<name>A0A177CWC5_9PLEO</name>